<comment type="caution">
    <text evidence="2">The sequence shown here is derived from an EMBL/GenBank/DDBJ whole genome shotgun (WGS) entry which is preliminary data.</text>
</comment>
<gene>
    <name evidence="2" type="ORF">F4553_004298</name>
</gene>
<name>A0A841BUT4_9ACTN</name>
<protein>
    <recommendedName>
        <fullName evidence="1">DUF5926 domain-containing protein</fullName>
    </recommendedName>
</protein>
<dbReference type="Pfam" id="PF19348">
    <property type="entry name" value="DUF5926"/>
    <property type="match status" value="1"/>
</dbReference>
<sequence>MSKKNREPKAAKIRDVYVPVPFAGLADEPEWIALRELVPAATAPLRLHPTLVEKYGERDILLATILPMAWPAMVKQDGRIMLGLQRHVQSGDVNRDLAVAILSALESAPGQPVAVPALAGEGERLADVLADGPLEITMQDTFGFWLDEGQDDDPGVRASLDSANSAITPTTKLNAAKAAYWTRMGEKAHIRWVLPDGEESAMDTLSRLHARGELKLGEQTRFAGMFRAHGRLVPVWDLPADDAAESWEEPFEAFTQRYAAVLAETGPLDPDARRAKQGLLSRQLTLR</sequence>
<accession>A0A841BUT4</accession>
<feature type="domain" description="DUF5926" evidence="1">
    <location>
        <begin position="21"/>
        <end position="287"/>
    </location>
</feature>
<reference evidence="2 3" key="1">
    <citation type="submission" date="2020-08" db="EMBL/GenBank/DDBJ databases">
        <title>Sequencing the genomes of 1000 actinobacteria strains.</title>
        <authorList>
            <person name="Klenk H.-P."/>
        </authorList>
    </citation>
    <scope>NUCLEOTIDE SEQUENCE [LARGE SCALE GENOMIC DNA]</scope>
    <source>
        <strain evidence="2 3">DSM 45362</strain>
    </source>
</reference>
<dbReference type="InterPro" id="IPR045970">
    <property type="entry name" value="DUF5926"/>
</dbReference>
<dbReference type="Proteomes" id="UP000587527">
    <property type="component" value="Unassembled WGS sequence"/>
</dbReference>
<organism evidence="2 3">
    <name type="scientific">Allocatelliglobosispora scoriae</name>
    <dbReference type="NCBI Taxonomy" id="643052"/>
    <lineage>
        <taxon>Bacteria</taxon>
        <taxon>Bacillati</taxon>
        <taxon>Actinomycetota</taxon>
        <taxon>Actinomycetes</taxon>
        <taxon>Micromonosporales</taxon>
        <taxon>Micromonosporaceae</taxon>
        <taxon>Allocatelliglobosispora</taxon>
    </lineage>
</organism>
<evidence type="ECO:0000313" key="3">
    <source>
        <dbReference type="Proteomes" id="UP000587527"/>
    </source>
</evidence>
<dbReference type="EMBL" id="JACHMN010000002">
    <property type="protein sequence ID" value="MBB5870919.1"/>
    <property type="molecule type" value="Genomic_DNA"/>
</dbReference>
<proteinExistence type="predicted"/>
<evidence type="ECO:0000313" key="2">
    <source>
        <dbReference type="EMBL" id="MBB5870919.1"/>
    </source>
</evidence>
<dbReference type="AlphaFoldDB" id="A0A841BUT4"/>
<evidence type="ECO:0000259" key="1">
    <source>
        <dbReference type="Pfam" id="PF19348"/>
    </source>
</evidence>
<dbReference type="RefSeq" id="WP_184838631.1">
    <property type="nucleotide sequence ID" value="NZ_JACHMN010000002.1"/>
</dbReference>
<keyword evidence="3" id="KW-1185">Reference proteome</keyword>